<evidence type="ECO:0000256" key="4">
    <source>
        <dbReference type="ARBA" id="ARBA00023002"/>
    </source>
</evidence>
<keyword evidence="2" id="KW-0479">Metal-binding</keyword>
<dbReference type="AlphaFoldDB" id="A0A975IUD3"/>
<dbReference type="PANTHER" id="PTHR30468:SF1">
    <property type="entry name" value="ALPHA-KETOGLUTARATE-DEPENDENT SULFONATE DIOXYGENASE"/>
    <property type="match status" value="1"/>
</dbReference>
<dbReference type="Proteomes" id="UP000676409">
    <property type="component" value="Chromosome"/>
</dbReference>
<accession>A0A975IUD3</accession>
<evidence type="ECO:0000259" key="6">
    <source>
        <dbReference type="Pfam" id="PF02668"/>
    </source>
</evidence>
<keyword evidence="4" id="KW-0560">Oxidoreductase</keyword>
<reference evidence="7" key="1">
    <citation type="submission" date="2021-04" db="EMBL/GenBank/DDBJ databases">
        <title>The complete genome sequence of Caulobacter sp. S6.</title>
        <authorList>
            <person name="Tang Y."/>
            <person name="Ouyang W."/>
            <person name="Liu Q."/>
            <person name="Huang B."/>
            <person name="Guo Z."/>
            <person name="Lei P."/>
        </authorList>
    </citation>
    <scope>NUCLEOTIDE SEQUENCE</scope>
    <source>
        <strain evidence="7">S6</strain>
    </source>
</reference>
<proteinExistence type="inferred from homology"/>
<dbReference type="InterPro" id="IPR003819">
    <property type="entry name" value="TauD/TfdA-like"/>
</dbReference>
<dbReference type="PANTHER" id="PTHR30468">
    <property type="entry name" value="ALPHA-KETOGLUTARATE-DEPENDENT SULFONATE DIOXYGENASE"/>
    <property type="match status" value="1"/>
</dbReference>
<dbReference type="InterPro" id="IPR042098">
    <property type="entry name" value="TauD-like_sf"/>
</dbReference>
<keyword evidence="5" id="KW-0408">Iron</keyword>
<feature type="domain" description="TauD/TfdA-like" evidence="6">
    <location>
        <begin position="15"/>
        <end position="278"/>
    </location>
</feature>
<dbReference type="KEGG" id="caul:KCG34_20485"/>
<dbReference type="GO" id="GO:0006790">
    <property type="term" value="P:sulfur compound metabolic process"/>
    <property type="evidence" value="ECO:0007669"/>
    <property type="project" value="TreeGrafter"/>
</dbReference>
<dbReference type="RefSeq" id="WP_211937456.1">
    <property type="nucleotide sequence ID" value="NZ_CP073078.1"/>
</dbReference>
<dbReference type="GO" id="GO:0005737">
    <property type="term" value="C:cytoplasm"/>
    <property type="evidence" value="ECO:0007669"/>
    <property type="project" value="TreeGrafter"/>
</dbReference>
<sequence>MNQLTRQLNVLGLELAPLTPTIGAEVHGVDLARPLDAQTQAALRQALLDWKVIFFRDQDITTEQHLAFARAFGELEAHPFAPHKPGYPEVLAITHDDKSRGRENTWHSDVTWRLEPSLGSVLRAVEVPPVGGDTLFADMYAAYEGLSDEIKAEIDGRTAVHDFTHFRRGLRKKGASEAEIEAFDKAYPRPEHPVVRTHPETGRKALYVNAAFTLSIVGLDQDRSDELLRHLYAQAAIPEYQCRFRWEPNSIAFWDNRASQHYAASDYFPAVRRMERVTIVGDRPV</sequence>
<dbReference type="InterPro" id="IPR051323">
    <property type="entry name" value="AtsK-like"/>
</dbReference>
<comment type="similarity">
    <text evidence="1">Belongs to the TfdA dioxygenase family.</text>
</comment>
<dbReference type="Pfam" id="PF02668">
    <property type="entry name" value="TauD"/>
    <property type="match status" value="1"/>
</dbReference>
<gene>
    <name evidence="7" type="ORF">KCG34_20485</name>
</gene>
<dbReference type="GO" id="GO:0000908">
    <property type="term" value="F:taurine dioxygenase activity"/>
    <property type="evidence" value="ECO:0007669"/>
    <property type="project" value="TreeGrafter"/>
</dbReference>
<evidence type="ECO:0000313" key="7">
    <source>
        <dbReference type="EMBL" id="QUD87404.1"/>
    </source>
</evidence>
<evidence type="ECO:0000256" key="3">
    <source>
        <dbReference type="ARBA" id="ARBA00022964"/>
    </source>
</evidence>
<name>A0A975IUD3_9CAUL</name>
<evidence type="ECO:0000256" key="2">
    <source>
        <dbReference type="ARBA" id="ARBA00022723"/>
    </source>
</evidence>
<dbReference type="EMBL" id="CP073078">
    <property type="protein sequence ID" value="QUD87404.1"/>
    <property type="molecule type" value="Genomic_DNA"/>
</dbReference>
<keyword evidence="3 7" id="KW-0223">Dioxygenase</keyword>
<dbReference type="Gene3D" id="3.60.130.10">
    <property type="entry name" value="Clavaminate synthase-like"/>
    <property type="match status" value="1"/>
</dbReference>
<dbReference type="SUPFAM" id="SSF51197">
    <property type="entry name" value="Clavaminate synthase-like"/>
    <property type="match status" value="1"/>
</dbReference>
<evidence type="ECO:0000256" key="1">
    <source>
        <dbReference type="ARBA" id="ARBA00005896"/>
    </source>
</evidence>
<evidence type="ECO:0000256" key="5">
    <source>
        <dbReference type="ARBA" id="ARBA00023004"/>
    </source>
</evidence>
<organism evidence="7 8">
    <name type="scientific">Phenylobacterium montanum</name>
    <dbReference type="NCBI Taxonomy" id="2823693"/>
    <lineage>
        <taxon>Bacteria</taxon>
        <taxon>Pseudomonadati</taxon>
        <taxon>Pseudomonadota</taxon>
        <taxon>Alphaproteobacteria</taxon>
        <taxon>Caulobacterales</taxon>
        <taxon>Caulobacteraceae</taxon>
        <taxon>Phenylobacterium</taxon>
    </lineage>
</organism>
<keyword evidence="8" id="KW-1185">Reference proteome</keyword>
<protein>
    <submittedName>
        <fullName evidence="7">TauD/TfdA family dioxygenase</fullName>
    </submittedName>
</protein>
<evidence type="ECO:0000313" key="8">
    <source>
        <dbReference type="Proteomes" id="UP000676409"/>
    </source>
</evidence>
<dbReference type="GO" id="GO:0046872">
    <property type="term" value="F:metal ion binding"/>
    <property type="evidence" value="ECO:0007669"/>
    <property type="project" value="UniProtKB-KW"/>
</dbReference>